<comment type="caution">
    <text evidence="1">The sequence shown here is derived from an EMBL/GenBank/DDBJ whole genome shotgun (WGS) entry which is preliminary data.</text>
</comment>
<proteinExistence type="predicted"/>
<dbReference type="OrthoDB" id="5504at2"/>
<dbReference type="STRING" id="1914305.BLW93_06310"/>
<dbReference type="AlphaFoldDB" id="A0A1R1MK76"/>
<gene>
    <name evidence="1" type="ORF">BLW93_06310</name>
</gene>
<evidence type="ECO:0000313" key="1">
    <source>
        <dbReference type="EMBL" id="OMH40218.1"/>
    </source>
</evidence>
<reference evidence="1 2" key="1">
    <citation type="submission" date="2016-10" db="EMBL/GenBank/DDBJ databases">
        <title>Genome sequence of a sulfur-reducing bacterium Desulfurobacterium indicum K6013.</title>
        <authorList>
            <person name="Cao J."/>
            <person name="Shao Z."/>
            <person name="Alain K."/>
            <person name="Jebbar M."/>
        </authorList>
    </citation>
    <scope>NUCLEOTIDE SEQUENCE [LARGE SCALE GENOMIC DNA]</scope>
    <source>
        <strain evidence="1 2">K6013</strain>
    </source>
</reference>
<dbReference type="RefSeq" id="WP_076713256.1">
    <property type="nucleotide sequence ID" value="NZ_MOEN01000023.1"/>
</dbReference>
<evidence type="ECO:0000313" key="2">
    <source>
        <dbReference type="Proteomes" id="UP000187408"/>
    </source>
</evidence>
<keyword evidence="2" id="KW-1185">Reference proteome</keyword>
<accession>A0A1R1MK76</accession>
<evidence type="ECO:0008006" key="3">
    <source>
        <dbReference type="Google" id="ProtNLM"/>
    </source>
</evidence>
<dbReference type="Pfam" id="PF06995">
    <property type="entry name" value="Phage_P2_GpU"/>
    <property type="match status" value="1"/>
</dbReference>
<dbReference type="InterPro" id="IPR009734">
    <property type="entry name" value="Myoviridae_GpU"/>
</dbReference>
<dbReference type="Proteomes" id="UP000187408">
    <property type="component" value="Unassembled WGS sequence"/>
</dbReference>
<organism evidence="1 2">
    <name type="scientific">Desulfurobacterium indicum</name>
    <dbReference type="NCBI Taxonomy" id="1914305"/>
    <lineage>
        <taxon>Bacteria</taxon>
        <taxon>Pseudomonadati</taxon>
        <taxon>Aquificota</taxon>
        <taxon>Aquificia</taxon>
        <taxon>Desulfurobacteriales</taxon>
        <taxon>Desulfurobacteriaceae</taxon>
        <taxon>Desulfurobacterium</taxon>
    </lineage>
</organism>
<sequence length="124" mass="14479">MWAQLGTVKFELLETPEAVRQRYKWDYVEHKVLDEKSHLQKMGKSLQELTLKIKLSTAFGTDPKEMLSVIYENAEKEEPLVFILGNGTVVGKYVIEEIAKEWKRTDNKGRLLAVELEIKLKEWN</sequence>
<protein>
    <recommendedName>
        <fullName evidence="3">Phage tail protein</fullName>
    </recommendedName>
</protein>
<name>A0A1R1MK76_9BACT</name>
<dbReference type="EMBL" id="MOEN01000023">
    <property type="protein sequence ID" value="OMH40218.1"/>
    <property type="molecule type" value="Genomic_DNA"/>
</dbReference>